<dbReference type="Proteomes" id="UP000579812">
    <property type="component" value="Unassembled WGS sequence"/>
</dbReference>
<evidence type="ECO:0000313" key="3">
    <source>
        <dbReference type="Proteomes" id="UP000579812"/>
    </source>
</evidence>
<feature type="region of interest" description="Disordered" evidence="1">
    <location>
        <begin position="32"/>
        <end position="82"/>
    </location>
</feature>
<name>A0A7J6D7U9_9TELE</name>
<gene>
    <name evidence="2" type="ORF">G5714_002852</name>
</gene>
<dbReference type="AlphaFoldDB" id="A0A7J6D7U9"/>
<reference evidence="2 3" key="1">
    <citation type="submission" date="2020-04" db="EMBL/GenBank/DDBJ databases">
        <title>Chromosome-level genome assembly of a cyprinid fish Onychostoma macrolepis by integration of Nanopore Sequencing, Bionano and Hi-C technology.</title>
        <authorList>
            <person name="Wang D."/>
        </authorList>
    </citation>
    <scope>NUCLEOTIDE SEQUENCE [LARGE SCALE GENOMIC DNA]</scope>
    <source>
        <strain evidence="2">SWU-2019</strain>
        <tissue evidence="2">Muscle</tissue>
    </source>
</reference>
<evidence type="ECO:0000256" key="1">
    <source>
        <dbReference type="SAM" id="MobiDB-lite"/>
    </source>
</evidence>
<feature type="compositionally biased region" description="Basic and acidic residues" evidence="1">
    <location>
        <begin position="32"/>
        <end position="42"/>
    </location>
</feature>
<protein>
    <submittedName>
        <fullName evidence="2">Uncharacterized protein</fullName>
    </submittedName>
</protein>
<evidence type="ECO:0000313" key="2">
    <source>
        <dbReference type="EMBL" id="KAF4115363.1"/>
    </source>
</evidence>
<organism evidence="2 3">
    <name type="scientific">Onychostoma macrolepis</name>
    <dbReference type="NCBI Taxonomy" id="369639"/>
    <lineage>
        <taxon>Eukaryota</taxon>
        <taxon>Metazoa</taxon>
        <taxon>Chordata</taxon>
        <taxon>Craniata</taxon>
        <taxon>Vertebrata</taxon>
        <taxon>Euteleostomi</taxon>
        <taxon>Actinopterygii</taxon>
        <taxon>Neopterygii</taxon>
        <taxon>Teleostei</taxon>
        <taxon>Ostariophysi</taxon>
        <taxon>Cypriniformes</taxon>
        <taxon>Cyprinidae</taxon>
        <taxon>Acrossocheilinae</taxon>
        <taxon>Onychostoma</taxon>
    </lineage>
</organism>
<dbReference type="EMBL" id="JAAMOB010000003">
    <property type="protein sequence ID" value="KAF4115363.1"/>
    <property type="molecule type" value="Genomic_DNA"/>
</dbReference>
<proteinExistence type="predicted"/>
<comment type="caution">
    <text evidence="2">The sequence shown here is derived from an EMBL/GenBank/DDBJ whole genome shotgun (WGS) entry which is preliminary data.</text>
</comment>
<sequence length="82" mass="9362">MERFRSSLFACPRVARKSLEVYAAEISRQVDEAFPDPKDHNSTRSPMRRANRPSPSPSMRRQGVCFMTPGDEERNYESGNGL</sequence>
<keyword evidence="3" id="KW-1185">Reference proteome</keyword>
<accession>A0A7J6D7U9</accession>